<dbReference type="RefSeq" id="XP_059600198.1">
    <property type="nucleotide sequence ID" value="XM_059746889.1"/>
</dbReference>
<dbReference type="VEuPathDB" id="FungiDB:An03g01070"/>
<protein>
    <submittedName>
        <fullName evidence="2">Uncharacterized protein</fullName>
    </submittedName>
</protein>
<reference evidence="2" key="1">
    <citation type="submission" date="2025-02" db="EMBL/GenBank/DDBJ databases">
        <authorList>
            <consortium name="NCBI Genome Project"/>
        </authorList>
    </citation>
    <scope>NUCLEOTIDE SEQUENCE</scope>
</reference>
<evidence type="ECO:0000256" key="1">
    <source>
        <dbReference type="SAM" id="MobiDB-lite"/>
    </source>
</evidence>
<dbReference type="KEGG" id="ang:An03g01070"/>
<gene>
    <name evidence="2" type="ORF">An03g01070</name>
</gene>
<organism evidence="2">
    <name type="scientific">Aspergillus niger</name>
    <dbReference type="NCBI Taxonomy" id="5061"/>
    <lineage>
        <taxon>Eukaryota</taxon>
        <taxon>Fungi</taxon>
        <taxon>Dikarya</taxon>
        <taxon>Ascomycota</taxon>
        <taxon>Pezizomycotina</taxon>
        <taxon>Eurotiomycetes</taxon>
        <taxon>Eurotiomycetidae</taxon>
        <taxon>Eurotiales</taxon>
        <taxon>Aspergillaceae</taxon>
        <taxon>Aspergillus</taxon>
        <taxon>Aspergillus subgen. Circumdati</taxon>
    </lineage>
</organism>
<evidence type="ECO:0000313" key="2">
    <source>
        <dbReference type="RefSeq" id="XP_059600198.1"/>
    </source>
</evidence>
<accession>A0AAJ8DXX7</accession>
<name>A0AAJ8DXX7_ASPNG</name>
<reference evidence="2" key="2">
    <citation type="submission" date="2025-08" db="UniProtKB">
        <authorList>
            <consortium name="RefSeq"/>
        </authorList>
    </citation>
    <scope>IDENTIFICATION</scope>
</reference>
<proteinExistence type="predicted"/>
<feature type="region of interest" description="Disordered" evidence="1">
    <location>
        <begin position="88"/>
        <end position="118"/>
    </location>
</feature>
<dbReference type="AlphaFoldDB" id="A0AAJ8DXX7"/>
<dbReference type="GeneID" id="84590615"/>
<sequence>MGRPRREPADLVLLGQGLPRKGRDTGAKDTGRGNWLIKKNPLKYVIPSSVSAQRGIGLSFTFTLSDKRVARLPHATQVPAYIEEMSMTGEESQRNHHVTSLAASSVMHSPHRQGLGCRGWGRMMKARRGDQ</sequence>